<keyword evidence="2" id="KW-1185">Reference proteome</keyword>
<dbReference type="EMBL" id="JOKJ01000010">
    <property type="protein sequence ID" value="KEQ08278.1"/>
    <property type="molecule type" value="Genomic_DNA"/>
</dbReference>
<dbReference type="AlphaFoldDB" id="A0A922P0J3"/>
<sequence>MAVMCRDAGLLTAGVPPRCQLSSDSYTPLLQAGFGEIRLGCRAYVQFLFQERLRDRQFKNGTTAIQAFISGVLTLEEAGARLFSYLILSSTAANAFYDTSRLDPLEGLTVQNILKIVDERQNAFEQAALARNISSRPQLIRTWREFQWICTPLSITTDFNELALASVEGRAVDFQADARKTLEAIAPVIQNVRAFDPRKPLTPAPVGTAVVGAVNDVERKLEAFQVETIQAALCVTPDRKFGPATRRAIRQWRMEPTVTVAVTDEKAGLTPKEIDSLLRPPTCSDLGFKSAFERRIFHDAAWDLPNASAESVKLYRTRVIAELATKLSVAVPSGEDRITPDLRRAIQKKRQSLQLQGDYIDFQLFKDLNPGSGP</sequence>
<evidence type="ECO:0000313" key="1">
    <source>
        <dbReference type="EMBL" id="KEQ08278.1"/>
    </source>
</evidence>
<reference evidence="1 2" key="1">
    <citation type="submission" date="2014-06" db="EMBL/GenBank/DDBJ databases">
        <title>Rhizobium pelagicum/R2-400B4.</title>
        <authorList>
            <person name="Kimes N.E."/>
            <person name="Lopez-Perez M."/>
        </authorList>
    </citation>
    <scope>NUCLEOTIDE SEQUENCE [LARGE SCALE GENOMIC DNA]</scope>
    <source>
        <strain evidence="1 2">R2-400B4</strain>
    </source>
</reference>
<name>A0A922P0J3_9HYPH</name>
<proteinExistence type="predicted"/>
<organism evidence="1 2">
    <name type="scientific">Pseudorhizobium pelagicum</name>
    <dbReference type="NCBI Taxonomy" id="1509405"/>
    <lineage>
        <taxon>Bacteria</taxon>
        <taxon>Pseudomonadati</taxon>
        <taxon>Pseudomonadota</taxon>
        <taxon>Alphaproteobacteria</taxon>
        <taxon>Hyphomicrobiales</taxon>
        <taxon>Rhizobiaceae</taxon>
        <taxon>Rhizobium/Agrobacterium group</taxon>
        <taxon>Pseudorhizobium</taxon>
    </lineage>
</organism>
<accession>A0A922P0J3</accession>
<comment type="caution">
    <text evidence="1">The sequence shown here is derived from an EMBL/GenBank/DDBJ whole genome shotgun (WGS) entry which is preliminary data.</text>
</comment>
<dbReference type="Proteomes" id="UP000052167">
    <property type="component" value="Unassembled WGS sequence"/>
</dbReference>
<gene>
    <name evidence="1" type="ORF">GV68_03010</name>
</gene>
<dbReference type="OrthoDB" id="8398581at2"/>
<evidence type="ECO:0000313" key="2">
    <source>
        <dbReference type="Proteomes" id="UP000052167"/>
    </source>
</evidence>
<protein>
    <submittedName>
        <fullName evidence="1">Uncharacterized protein</fullName>
    </submittedName>
</protein>